<feature type="transmembrane region" description="Helical" evidence="1">
    <location>
        <begin position="48"/>
        <end position="68"/>
    </location>
</feature>
<keyword evidence="1" id="KW-1133">Transmembrane helix</keyword>
<accession>A0A9D2T1J1</accession>
<gene>
    <name evidence="2" type="ORF">H9756_08380</name>
</gene>
<name>A0A9D2T1J1_9FIRM</name>
<dbReference type="EMBL" id="DWWI01000177">
    <property type="protein sequence ID" value="HJC43678.1"/>
    <property type="molecule type" value="Genomic_DNA"/>
</dbReference>
<reference evidence="2" key="2">
    <citation type="submission" date="2021-04" db="EMBL/GenBank/DDBJ databases">
        <authorList>
            <person name="Gilroy R."/>
        </authorList>
    </citation>
    <scope>NUCLEOTIDE SEQUENCE</scope>
    <source>
        <strain evidence="2">CHK165-2605</strain>
    </source>
</reference>
<evidence type="ECO:0000313" key="3">
    <source>
        <dbReference type="Proteomes" id="UP000823895"/>
    </source>
</evidence>
<feature type="transmembrane region" description="Helical" evidence="1">
    <location>
        <begin position="100"/>
        <end position="119"/>
    </location>
</feature>
<protein>
    <submittedName>
        <fullName evidence="2">Uncharacterized protein</fullName>
    </submittedName>
</protein>
<keyword evidence="1" id="KW-0812">Transmembrane</keyword>
<dbReference type="Proteomes" id="UP000823895">
    <property type="component" value="Unassembled WGS sequence"/>
</dbReference>
<evidence type="ECO:0000256" key="1">
    <source>
        <dbReference type="SAM" id="Phobius"/>
    </source>
</evidence>
<feature type="transmembrane region" description="Helical" evidence="1">
    <location>
        <begin position="75"/>
        <end position="94"/>
    </location>
</feature>
<sequence>MGNNNNSGVLKFFGVLMILFGLIYAILGTVALMGKLGGVFPGHDAQETLIVVLAYVVAVLAIICGVVCVKGILGACRVCGLVIAALGLVSLIWLQVTQDTFSIFDCIALVLGVAIFYLAGKKN</sequence>
<dbReference type="AlphaFoldDB" id="A0A9D2T1J1"/>
<evidence type="ECO:0000313" key="2">
    <source>
        <dbReference type="EMBL" id="HJC43678.1"/>
    </source>
</evidence>
<organism evidence="2 3">
    <name type="scientific">Candidatus Mediterraneibacter gallistercoris</name>
    <dbReference type="NCBI Taxonomy" id="2838671"/>
    <lineage>
        <taxon>Bacteria</taxon>
        <taxon>Bacillati</taxon>
        <taxon>Bacillota</taxon>
        <taxon>Clostridia</taxon>
        <taxon>Lachnospirales</taxon>
        <taxon>Lachnospiraceae</taxon>
        <taxon>Mediterraneibacter</taxon>
    </lineage>
</organism>
<reference evidence="2" key="1">
    <citation type="journal article" date="2021" name="PeerJ">
        <title>Extensive microbial diversity within the chicken gut microbiome revealed by metagenomics and culture.</title>
        <authorList>
            <person name="Gilroy R."/>
            <person name="Ravi A."/>
            <person name="Getino M."/>
            <person name="Pursley I."/>
            <person name="Horton D.L."/>
            <person name="Alikhan N.F."/>
            <person name="Baker D."/>
            <person name="Gharbi K."/>
            <person name="Hall N."/>
            <person name="Watson M."/>
            <person name="Adriaenssens E.M."/>
            <person name="Foster-Nyarko E."/>
            <person name="Jarju S."/>
            <person name="Secka A."/>
            <person name="Antonio M."/>
            <person name="Oren A."/>
            <person name="Chaudhuri R.R."/>
            <person name="La Ragione R."/>
            <person name="Hildebrand F."/>
            <person name="Pallen M.J."/>
        </authorList>
    </citation>
    <scope>NUCLEOTIDE SEQUENCE</scope>
    <source>
        <strain evidence="2">CHK165-2605</strain>
    </source>
</reference>
<keyword evidence="1" id="KW-0472">Membrane</keyword>
<proteinExistence type="predicted"/>
<comment type="caution">
    <text evidence="2">The sequence shown here is derived from an EMBL/GenBank/DDBJ whole genome shotgun (WGS) entry which is preliminary data.</text>
</comment>
<feature type="transmembrane region" description="Helical" evidence="1">
    <location>
        <begin position="12"/>
        <end position="36"/>
    </location>
</feature>